<reference evidence="1 2" key="1">
    <citation type="submission" date="2019-02" db="EMBL/GenBank/DDBJ databases">
        <title>Genome sequencing of Clostridium botulinum clinical isolates.</title>
        <authorList>
            <person name="Brunt J."/>
            <person name="Van Vliet A.H.M."/>
            <person name="Stringer S.C."/>
            <person name="Grant K.A."/>
            <person name="Carter A.C."/>
            <person name="Peck M.W."/>
        </authorList>
    </citation>
    <scope>NUCLEOTIDE SEQUENCE [LARGE SCALE GENOMIC DNA]</scope>
    <source>
        <strain evidence="1 2">R1125/03</strain>
    </source>
</reference>
<dbReference type="Proteomes" id="UP000473089">
    <property type="component" value="Unassembled WGS sequence"/>
</dbReference>
<dbReference type="AlphaFoldDB" id="A0A6M0SZR7"/>
<comment type="caution">
    <text evidence="1">The sequence shown here is derived from an EMBL/GenBank/DDBJ whole genome shotgun (WGS) entry which is preliminary data.</text>
</comment>
<protein>
    <submittedName>
        <fullName evidence="1">Uncharacterized protein</fullName>
    </submittedName>
</protein>
<organism evidence="1 2">
    <name type="scientific">Clostridium botulinum</name>
    <dbReference type="NCBI Taxonomy" id="1491"/>
    <lineage>
        <taxon>Bacteria</taxon>
        <taxon>Bacillati</taxon>
        <taxon>Bacillota</taxon>
        <taxon>Clostridia</taxon>
        <taxon>Eubacteriales</taxon>
        <taxon>Clostridiaceae</taxon>
        <taxon>Clostridium</taxon>
    </lineage>
</organism>
<accession>A0A6M0SZR7</accession>
<dbReference type="NCBIfam" id="NF038161">
    <property type="entry name" value="lant_II_LchA2"/>
    <property type="match status" value="1"/>
</dbReference>
<sequence>MNKYDLCTGYIEVDELEELSNEVEVAGGFTGLACAITGATVAAVTAVACPSGACTGYCK</sequence>
<proteinExistence type="predicted"/>
<name>A0A6M0SZR7_CLOBO</name>
<evidence type="ECO:0000313" key="1">
    <source>
        <dbReference type="EMBL" id="NFA60704.1"/>
    </source>
</evidence>
<gene>
    <name evidence="1" type="ORF">EXM42_09975</name>
</gene>
<dbReference type="EMBL" id="SGJP01000018">
    <property type="protein sequence ID" value="NFA60704.1"/>
    <property type="molecule type" value="Genomic_DNA"/>
</dbReference>
<evidence type="ECO:0000313" key="2">
    <source>
        <dbReference type="Proteomes" id="UP000473089"/>
    </source>
</evidence>